<name>A0A1V4IBC9_9FIRM</name>
<dbReference type="GO" id="GO:0003723">
    <property type="term" value="F:RNA binding"/>
    <property type="evidence" value="ECO:0007669"/>
    <property type="project" value="UniProtKB-UniRule"/>
</dbReference>
<proteinExistence type="inferred from homology"/>
<keyword evidence="9" id="KW-1185">Reference proteome</keyword>
<dbReference type="RefSeq" id="WP_079410367.1">
    <property type="nucleotide sequence ID" value="NZ_MZGW01000001.1"/>
</dbReference>
<dbReference type="OrthoDB" id="9811381at2"/>
<dbReference type="Proteomes" id="UP000190140">
    <property type="component" value="Unassembled WGS sequence"/>
</dbReference>
<dbReference type="EMBL" id="MZGW01000001">
    <property type="protein sequence ID" value="OPJ56945.1"/>
    <property type="molecule type" value="Genomic_DNA"/>
</dbReference>
<comment type="function">
    <text evidence="6">Involved in transcription antitermination. Required for transcription of ribosomal RNA (rRNA) genes. Binds specifically to the boxA antiterminator sequence of the ribosomal RNA (rrn) operons.</text>
</comment>
<evidence type="ECO:0000256" key="5">
    <source>
        <dbReference type="ARBA" id="ARBA00023163"/>
    </source>
</evidence>
<dbReference type="SUPFAM" id="SSF48013">
    <property type="entry name" value="NusB-like"/>
    <property type="match status" value="1"/>
</dbReference>
<sequence length="134" mass="15738">MSRRIGRELCMKLFYQLEVNKDFGKENIDKFIEEHSHENFDKEYILEVANKFIENNEYIDSLIQKHSTRWKLNRIAKVDLSILRLAITEILYIENIPFKVSINEALELAKIYSDNDSAPFINGLLGSVVDEIEK</sequence>
<comment type="similarity">
    <text evidence="1 6">Belongs to the NusB family.</text>
</comment>
<dbReference type="GO" id="GO:0005829">
    <property type="term" value="C:cytosol"/>
    <property type="evidence" value="ECO:0007669"/>
    <property type="project" value="TreeGrafter"/>
</dbReference>
<evidence type="ECO:0000256" key="2">
    <source>
        <dbReference type="ARBA" id="ARBA00022814"/>
    </source>
</evidence>
<dbReference type="STRING" id="29349.CLOTH_02270"/>
<dbReference type="GO" id="GO:0006353">
    <property type="term" value="P:DNA-templated transcription termination"/>
    <property type="evidence" value="ECO:0007669"/>
    <property type="project" value="UniProtKB-UniRule"/>
</dbReference>
<dbReference type="InterPro" id="IPR035926">
    <property type="entry name" value="NusB-like_sf"/>
</dbReference>
<protein>
    <recommendedName>
        <fullName evidence="6">Transcription antitermination protein NusB</fullName>
    </recommendedName>
    <alternativeName>
        <fullName evidence="6">Antitermination factor NusB</fullName>
    </alternativeName>
</protein>
<keyword evidence="5 6" id="KW-0804">Transcription</keyword>
<dbReference type="HAMAP" id="MF_00073">
    <property type="entry name" value="NusB"/>
    <property type="match status" value="1"/>
</dbReference>
<dbReference type="PANTHER" id="PTHR11078:SF3">
    <property type="entry name" value="ANTITERMINATION NUSB DOMAIN-CONTAINING PROTEIN"/>
    <property type="match status" value="1"/>
</dbReference>
<evidence type="ECO:0000313" key="8">
    <source>
        <dbReference type="EMBL" id="OPJ56945.1"/>
    </source>
</evidence>
<accession>A0A1V4IBC9</accession>
<evidence type="ECO:0000256" key="6">
    <source>
        <dbReference type="HAMAP-Rule" id="MF_00073"/>
    </source>
</evidence>
<dbReference type="GO" id="GO:0031564">
    <property type="term" value="P:transcription antitermination"/>
    <property type="evidence" value="ECO:0007669"/>
    <property type="project" value="UniProtKB-KW"/>
</dbReference>
<organism evidence="8 9">
    <name type="scientific">Alkalithermobacter paradoxus</name>
    <dbReference type="NCBI Taxonomy" id="29349"/>
    <lineage>
        <taxon>Bacteria</taxon>
        <taxon>Bacillati</taxon>
        <taxon>Bacillota</taxon>
        <taxon>Clostridia</taxon>
        <taxon>Peptostreptococcales</taxon>
        <taxon>Tepidibacteraceae</taxon>
        <taxon>Alkalithermobacter</taxon>
    </lineage>
</organism>
<evidence type="ECO:0000313" key="9">
    <source>
        <dbReference type="Proteomes" id="UP000190140"/>
    </source>
</evidence>
<dbReference type="Gene3D" id="1.10.940.10">
    <property type="entry name" value="NusB-like"/>
    <property type="match status" value="1"/>
</dbReference>
<gene>
    <name evidence="6" type="primary">nusB</name>
    <name evidence="8" type="ORF">CLOTH_02270</name>
</gene>
<comment type="caution">
    <text evidence="8">The sequence shown here is derived from an EMBL/GenBank/DDBJ whole genome shotgun (WGS) entry which is preliminary data.</text>
</comment>
<dbReference type="AlphaFoldDB" id="A0A1V4IBC9"/>
<evidence type="ECO:0000256" key="3">
    <source>
        <dbReference type="ARBA" id="ARBA00022884"/>
    </source>
</evidence>
<evidence type="ECO:0000259" key="7">
    <source>
        <dbReference type="Pfam" id="PF01029"/>
    </source>
</evidence>
<dbReference type="Pfam" id="PF01029">
    <property type="entry name" value="NusB"/>
    <property type="match status" value="1"/>
</dbReference>
<keyword evidence="4 6" id="KW-0805">Transcription regulation</keyword>
<evidence type="ECO:0000256" key="1">
    <source>
        <dbReference type="ARBA" id="ARBA00005952"/>
    </source>
</evidence>
<keyword evidence="3 6" id="KW-0694">RNA-binding</keyword>
<dbReference type="PANTHER" id="PTHR11078">
    <property type="entry name" value="N UTILIZATION SUBSTANCE PROTEIN B-RELATED"/>
    <property type="match status" value="1"/>
</dbReference>
<dbReference type="InterPro" id="IPR011605">
    <property type="entry name" value="NusB_fam"/>
</dbReference>
<feature type="domain" description="NusB/RsmB/TIM44" evidence="7">
    <location>
        <begin position="7"/>
        <end position="129"/>
    </location>
</feature>
<dbReference type="NCBIfam" id="TIGR01951">
    <property type="entry name" value="nusB"/>
    <property type="match status" value="1"/>
</dbReference>
<evidence type="ECO:0000256" key="4">
    <source>
        <dbReference type="ARBA" id="ARBA00023015"/>
    </source>
</evidence>
<keyword evidence="2 6" id="KW-0889">Transcription antitermination</keyword>
<reference evidence="8 9" key="1">
    <citation type="submission" date="2017-03" db="EMBL/GenBank/DDBJ databases">
        <title>Genome sequence of Clostridium thermoalcaliphilum DSM 7309.</title>
        <authorList>
            <person name="Poehlein A."/>
            <person name="Daniel R."/>
        </authorList>
    </citation>
    <scope>NUCLEOTIDE SEQUENCE [LARGE SCALE GENOMIC DNA]</scope>
    <source>
        <strain evidence="8 9">DSM 7309</strain>
    </source>
</reference>
<dbReference type="InterPro" id="IPR006027">
    <property type="entry name" value="NusB_RsmB_TIM44"/>
</dbReference>